<evidence type="ECO:0008006" key="3">
    <source>
        <dbReference type="Google" id="ProtNLM"/>
    </source>
</evidence>
<dbReference type="EMBL" id="CADCTR010000639">
    <property type="protein sequence ID" value="CAA9253928.1"/>
    <property type="molecule type" value="Genomic_DNA"/>
</dbReference>
<dbReference type="InterPro" id="IPR006311">
    <property type="entry name" value="TAT_signal"/>
</dbReference>
<protein>
    <recommendedName>
        <fullName evidence="3">DUF1501 domain-containing protein</fullName>
    </recommendedName>
</protein>
<gene>
    <name evidence="2" type="ORF">AVDCRST_MAG93-1878</name>
</gene>
<dbReference type="PROSITE" id="PS51318">
    <property type="entry name" value="TAT"/>
    <property type="match status" value="1"/>
</dbReference>
<reference evidence="2" key="1">
    <citation type="submission" date="2020-02" db="EMBL/GenBank/DDBJ databases">
        <authorList>
            <person name="Meier V. D."/>
        </authorList>
    </citation>
    <scope>NUCLEOTIDE SEQUENCE</scope>
    <source>
        <strain evidence="2">AVDCRST_MAG93</strain>
    </source>
</reference>
<dbReference type="InterPro" id="IPR019546">
    <property type="entry name" value="TAT_signal_bac_arc"/>
</dbReference>
<name>A0A6J4IMH4_9CHLR</name>
<feature type="signal peptide" evidence="1">
    <location>
        <begin position="1"/>
        <end position="30"/>
    </location>
</feature>
<dbReference type="NCBIfam" id="TIGR01409">
    <property type="entry name" value="TAT_signal_seq"/>
    <property type="match status" value="1"/>
</dbReference>
<proteinExistence type="predicted"/>
<accession>A0A6J4IMH4</accession>
<dbReference type="AlphaFoldDB" id="A0A6J4IMH4"/>
<keyword evidence="1" id="KW-0732">Signal</keyword>
<evidence type="ECO:0000313" key="2">
    <source>
        <dbReference type="EMBL" id="CAA9253928.1"/>
    </source>
</evidence>
<evidence type="ECO:0000256" key="1">
    <source>
        <dbReference type="SAM" id="SignalP"/>
    </source>
</evidence>
<sequence>MNVTRRQFMVGCSTAIAAMAGGRVSNVAFATEASANATDEILVVVFLRGGCDGLSVVAPFDDPTYVRSRGQIAIPGRGPNAALDLVTGNSTITSSMGLHPQAGPLKELYDARQLAIVHACGLDNDTRSHFEAMDFMERGTPGNSNTANGWITRHLDTSPVGGLLPTLAASSSLPASLLGDSNAAAMSNAGRFAISAPWRYLDGECHTVWSTHSRRFTTARRRSTLPASVPLM</sequence>
<feature type="chain" id="PRO_5026832629" description="DUF1501 domain-containing protein" evidence="1">
    <location>
        <begin position="31"/>
        <end position="232"/>
    </location>
</feature>
<organism evidence="2">
    <name type="scientific">uncultured Chloroflexia bacterium</name>
    <dbReference type="NCBI Taxonomy" id="1672391"/>
    <lineage>
        <taxon>Bacteria</taxon>
        <taxon>Bacillati</taxon>
        <taxon>Chloroflexota</taxon>
        <taxon>Chloroflexia</taxon>
        <taxon>environmental samples</taxon>
    </lineage>
</organism>